<dbReference type="EMBL" id="JAAOAM010000293">
    <property type="protein sequence ID" value="KAF5534660.1"/>
    <property type="molecule type" value="Genomic_DNA"/>
</dbReference>
<name>A0A8H5ICE1_9HYPO</name>
<evidence type="ECO:0000313" key="2">
    <source>
        <dbReference type="Proteomes" id="UP000522262"/>
    </source>
</evidence>
<protein>
    <submittedName>
        <fullName evidence="1">Uncharacterized protein</fullName>
    </submittedName>
</protein>
<dbReference type="AlphaFoldDB" id="A0A8H5ICE1"/>
<sequence>MAHLDLSADPKMLPTGLGVSIRDRWILSRVTPNLTLKDEARDLIEAENFPYGCQIYFRSTRHLDQGLVLCNYLNKTMSAESAARAITADISHRCPEEEARLVVRRRNELWELLASTLLRFEDDCHMIVDLLAAIRSLPSMDSTPWWVAYPQPSDSLCELPAFYTVWQSCYQALRCDCGECDDQHFLTDKKFYRRAGTAKAKMFLRGIPGITEFWAYKTINLICLLDKHRELDEHLEFFIHEIHGWLQTAGPKLAETLDSNQVKSFVRAVRGRRDKSYESSVTMFEHWQHWKKSFLEVSFDEDFLSSEGRELARECHDIMKAQNIKLPLFF</sequence>
<organism evidence="1 2">
    <name type="scientific">Fusarium mexicanum</name>
    <dbReference type="NCBI Taxonomy" id="751941"/>
    <lineage>
        <taxon>Eukaryota</taxon>
        <taxon>Fungi</taxon>
        <taxon>Dikarya</taxon>
        <taxon>Ascomycota</taxon>
        <taxon>Pezizomycotina</taxon>
        <taxon>Sordariomycetes</taxon>
        <taxon>Hypocreomycetidae</taxon>
        <taxon>Hypocreales</taxon>
        <taxon>Nectriaceae</taxon>
        <taxon>Fusarium</taxon>
        <taxon>Fusarium fujikuroi species complex</taxon>
    </lineage>
</organism>
<accession>A0A8H5ICE1</accession>
<proteinExistence type="predicted"/>
<evidence type="ECO:0000313" key="1">
    <source>
        <dbReference type="EMBL" id="KAF5534660.1"/>
    </source>
</evidence>
<keyword evidence="2" id="KW-1185">Reference proteome</keyword>
<gene>
    <name evidence="1" type="ORF">FMEXI_11172</name>
</gene>
<reference evidence="1 2" key="1">
    <citation type="submission" date="2020-05" db="EMBL/GenBank/DDBJ databases">
        <title>Identification and distribution of gene clusters putatively required for synthesis of sphingolipid metabolism inhibitors in phylogenetically diverse species of the filamentous fungus Fusarium.</title>
        <authorList>
            <person name="Kim H.-S."/>
            <person name="Busman M."/>
            <person name="Brown D.W."/>
            <person name="Divon H."/>
            <person name="Uhlig S."/>
            <person name="Proctor R.H."/>
        </authorList>
    </citation>
    <scope>NUCLEOTIDE SEQUENCE [LARGE SCALE GENOMIC DNA]</scope>
    <source>
        <strain evidence="1 2">NRRL 53147</strain>
    </source>
</reference>
<dbReference type="Proteomes" id="UP000522262">
    <property type="component" value="Unassembled WGS sequence"/>
</dbReference>
<comment type="caution">
    <text evidence="1">The sequence shown here is derived from an EMBL/GenBank/DDBJ whole genome shotgun (WGS) entry which is preliminary data.</text>
</comment>